<proteinExistence type="predicted"/>
<feature type="compositionally biased region" description="Polar residues" evidence="1">
    <location>
        <begin position="32"/>
        <end position="42"/>
    </location>
</feature>
<reference evidence="2" key="1">
    <citation type="submission" date="2014-11" db="EMBL/GenBank/DDBJ databases">
        <authorList>
            <person name="Amaro Gonzalez C."/>
        </authorList>
    </citation>
    <scope>NUCLEOTIDE SEQUENCE</scope>
</reference>
<reference evidence="2" key="2">
    <citation type="journal article" date="2015" name="Fish Shellfish Immunol.">
        <title>Early steps in the European eel (Anguilla anguilla)-Vibrio vulnificus interaction in the gills: Role of the RtxA13 toxin.</title>
        <authorList>
            <person name="Callol A."/>
            <person name="Pajuelo D."/>
            <person name="Ebbesson L."/>
            <person name="Teles M."/>
            <person name="MacKenzie S."/>
            <person name="Amaro C."/>
        </authorList>
    </citation>
    <scope>NUCLEOTIDE SEQUENCE</scope>
</reference>
<feature type="compositionally biased region" description="Polar residues" evidence="1">
    <location>
        <begin position="1"/>
        <end position="17"/>
    </location>
</feature>
<evidence type="ECO:0000313" key="2">
    <source>
        <dbReference type="EMBL" id="JAH72288.1"/>
    </source>
</evidence>
<accession>A0A0E9V4Z2</accession>
<feature type="region of interest" description="Disordered" evidence="1">
    <location>
        <begin position="1"/>
        <end position="42"/>
    </location>
</feature>
<evidence type="ECO:0000256" key="1">
    <source>
        <dbReference type="SAM" id="MobiDB-lite"/>
    </source>
</evidence>
<dbReference type="AlphaFoldDB" id="A0A0E9V4Z2"/>
<dbReference type="EMBL" id="GBXM01036289">
    <property type="protein sequence ID" value="JAH72288.1"/>
    <property type="molecule type" value="Transcribed_RNA"/>
</dbReference>
<sequence length="42" mass="4810">MEPKNRPQTQNSKTNTLPVHAGNQLKKEETSFEPNLTLSWSQ</sequence>
<organism evidence="2">
    <name type="scientific">Anguilla anguilla</name>
    <name type="common">European freshwater eel</name>
    <name type="synonym">Muraena anguilla</name>
    <dbReference type="NCBI Taxonomy" id="7936"/>
    <lineage>
        <taxon>Eukaryota</taxon>
        <taxon>Metazoa</taxon>
        <taxon>Chordata</taxon>
        <taxon>Craniata</taxon>
        <taxon>Vertebrata</taxon>
        <taxon>Euteleostomi</taxon>
        <taxon>Actinopterygii</taxon>
        <taxon>Neopterygii</taxon>
        <taxon>Teleostei</taxon>
        <taxon>Anguilliformes</taxon>
        <taxon>Anguillidae</taxon>
        <taxon>Anguilla</taxon>
    </lineage>
</organism>
<name>A0A0E9V4Z2_ANGAN</name>
<protein>
    <submittedName>
        <fullName evidence="2">Uncharacterized protein</fullName>
    </submittedName>
</protein>